<organism evidence="1 2">
    <name type="scientific">Gemmata palustris</name>
    <dbReference type="NCBI Taxonomy" id="2822762"/>
    <lineage>
        <taxon>Bacteria</taxon>
        <taxon>Pseudomonadati</taxon>
        <taxon>Planctomycetota</taxon>
        <taxon>Planctomycetia</taxon>
        <taxon>Gemmatales</taxon>
        <taxon>Gemmataceae</taxon>
        <taxon>Gemmata</taxon>
    </lineage>
</organism>
<keyword evidence="1" id="KW-0547">Nucleotide-binding</keyword>
<dbReference type="Proteomes" id="UP000676565">
    <property type="component" value="Unassembled WGS sequence"/>
</dbReference>
<dbReference type="Gene3D" id="3.40.50.300">
    <property type="entry name" value="P-loop containing nucleotide triphosphate hydrolases"/>
    <property type="match status" value="1"/>
</dbReference>
<keyword evidence="2" id="KW-1185">Reference proteome</keyword>
<keyword evidence="1" id="KW-0067">ATP-binding</keyword>
<dbReference type="Pfam" id="PF13671">
    <property type="entry name" value="AAA_33"/>
    <property type="match status" value="1"/>
</dbReference>
<dbReference type="SUPFAM" id="SSF52540">
    <property type="entry name" value="P-loop containing nucleoside triphosphate hydrolases"/>
    <property type="match status" value="1"/>
</dbReference>
<protein>
    <submittedName>
        <fullName evidence="1">ATP-binding protein</fullName>
    </submittedName>
</protein>
<dbReference type="PANTHER" id="PTHR37807">
    <property type="entry name" value="OS07G0160300 PROTEIN"/>
    <property type="match status" value="1"/>
</dbReference>
<comment type="caution">
    <text evidence="1">The sequence shown here is derived from an EMBL/GenBank/DDBJ whole genome shotgun (WGS) entry which is preliminary data.</text>
</comment>
<reference evidence="1 2" key="1">
    <citation type="submission" date="2021-04" db="EMBL/GenBank/DDBJ databases">
        <authorList>
            <person name="Ivanova A."/>
        </authorList>
    </citation>
    <scope>NUCLEOTIDE SEQUENCE [LARGE SCALE GENOMIC DNA]</scope>
    <source>
        <strain evidence="1 2">G18</strain>
    </source>
</reference>
<evidence type="ECO:0000313" key="1">
    <source>
        <dbReference type="EMBL" id="MBP3954192.1"/>
    </source>
</evidence>
<gene>
    <name evidence="1" type="ORF">J8F10_02630</name>
</gene>
<dbReference type="InterPro" id="IPR027417">
    <property type="entry name" value="P-loop_NTPase"/>
</dbReference>
<dbReference type="RefSeq" id="WP_210652335.1">
    <property type="nucleotide sequence ID" value="NZ_JAGKQQ010000001.1"/>
</dbReference>
<evidence type="ECO:0000313" key="2">
    <source>
        <dbReference type="Proteomes" id="UP000676565"/>
    </source>
</evidence>
<proteinExistence type="predicted"/>
<name>A0ABS5BL26_9BACT</name>
<dbReference type="PANTHER" id="PTHR37807:SF3">
    <property type="entry name" value="OS07G0160300 PROTEIN"/>
    <property type="match status" value="1"/>
</dbReference>
<dbReference type="EMBL" id="JAGKQQ010000001">
    <property type="protein sequence ID" value="MBP3954192.1"/>
    <property type="molecule type" value="Genomic_DNA"/>
</dbReference>
<sequence length="191" mass="20165">MRSVSADGSDESTWGRGVLIAMAGLPGSGKSTLASRLADTFRGVVLSKDVVRSALFAPSVLDYSTAQDEIAISAVYEAARYILTADPGRAVFLDGRTFSKLGQLDSPLALAVSLNQRLQVIECVCSDEVARARLEADHTAGAHLAGNRTPDMYARVRAAAVPLAVPRLTLDTGALALEDCVSRALAYLSRL</sequence>
<accession>A0ABS5BL26</accession>
<dbReference type="GO" id="GO:0005524">
    <property type="term" value="F:ATP binding"/>
    <property type="evidence" value="ECO:0007669"/>
    <property type="project" value="UniProtKB-KW"/>
</dbReference>